<name>A0AAW1D7V8_9HEMI</name>
<dbReference type="EMBL" id="JAPXFL010000007">
    <property type="protein sequence ID" value="KAK9504639.1"/>
    <property type="molecule type" value="Genomic_DNA"/>
</dbReference>
<reference evidence="1 2" key="1">
    <citation type="submission" date="2022-12" db="EMBL/GenBank/DDBJ databases">
        <title>Chromosome-level genome assembly of true bugs.</title>
        <authorList>
            <person name="Ma L."/>
            <person name="Li H."/>
        </authorList>
    </citation>
    <scope>NUCLEOTIDE SEQUENCE [LARGE SCALE GENOMIC DNA]</scope>
    <source>
        <strain evidence="1">Lab_2022b</strain>
    </source>
</reference>
<evidence type="ECO:0000313" key="1">
    <source>
        <dbReference type="EMBL" id="KAK9504639.1"/>
    </source>
</evidence>
<organism evidence="1 2">
    <name type="scientific">Rhynocoris fuscipes</name>
    <dbReference type="NCBI Taxonomy" id="488301"/>
    <lineage>
        <taxon>Eukaryota</taxon>
        <taxon>Metazoa</taxon>
        <taxon>Ecdysozoa</taxon>
        <taxon>Arthropoda</taxon>
        <taxon>Hexapoda</taxon>
        <taxon>Insecta</taxon>
        <taxon>Pterygota</taxon>
        <taxon>Neoptera</taxon>
        <taxon>Paraneoptera</taxon>
        <taxon>Hemiptera</taxon>
        <taxon>Heteroptera</taxon>
        <taxon>Panheteroptera</taxon>
        <taxon>Cimicomorpha</taxon>
        <taxon>Reduviidae</taxon>
        <taxon>Harpactorinae</taxon>
        <taxon>Harpactorini</taxon>
        <taxon>Rhynocoris</taxon>
    </lineage>
</organism>
<dbReference type="Proteomes" id="UP001461498">
    <property type="component" value="Unassembled WGS sequence"/>
</dbReference>
<gene>
    <name evidence="1" type="ORF">O3M35_010926</name>
</gene>
<proteinExistence type="predicted"/>
<protein>
    <submittedName>
        <fullName evidence="1">Uncharacterized protein</fullName>
    </submittedName>
</protein>
<comment type="caution">
    <text evidence="1">The sequence shown here is derived from an EMBL/GenBank/DDBJ whole genome shotgun (WGS) entry which is preliminary data.</text>
</comment>
<keyword evidence="2" id="KW-1185">Reference proteome</keyword>
<evidence type="ECO:0000313" key="2">
    <source>
        <dbReference type="Proteomes" id="UP001461498"/>
    </source>
</evidence>
<dbReference type="AlphaFoldDB" id="A0AAW1D7V8"/>
<accession>A0AAW1D7V8</accession>
<sequence length="92" mass="10777">MAGEEKIWKFYVNYSLNSYLNLAQKLYSSSAQEFGERDYIVRGLFVWVQRNRTAVDYRVSRAAGYRLQAIGAYLSRNDYHRFPGNSLSPPVW</sequence>